<sequence>MFDILPNLLSYVKSSLHSFALGSELVSVASFLFPVYASYKALKSSDPAQLTPWLMYWVVISFIVLVESWIGWFLVWIPFYASIRFFFLLYLVLPQTQGARVIYQTHIDPWLEANEGEIEAFIASAHERLKAAGLAYLKQAIEYVKTQVLGMPPSPPEPASASYGGGAGASQTAQGYTQSLLARFNLPAARPGGANNAAGGALGTDFYSFLSSAVSAASAAYSNKGSSNQFDRDVTPTPGTGAGGASSLIPDSIRGVGARKAFIEAQRERLNTVLNALDREASQLQNNQQQSGVPGFSFDGADVGLTSGGGGNPWQGSSSRSGRNSRSMSEHSSVSGGGLSRNRSEVDFEKLEAESGEEEIMDDNGRRVRHRPAPNTQGSSGWFGWGAGDSGDTAGKSTGVEK</sequence>
<dbReference type="InterPro" id="IPR004345">
    <property type="entry name" value="TB2_DP1_HVA22"/>
</dbReference>
<feature type="region of interest" description="Disordered" evidence="1">
    <location>
        <begin position="283"/>
        <end position="402"/>
    </location>
</feature>
<dbReference type="Pfam" id="PF03134">
    <property type="entry name" value="TB2_DP1_HVA22"/>
    <property type="match status" value="1"/>
</dbReference>
<keyword evidence="2" id="KW-0472">Membrane</keyword>
<dbReference type="PANTHER" id="PTHR12300:SF177">
    <property type="entry name" value="PROTEIN YOP1"/>
    <property type="match status" value="1"/>
</dbReference>
<organism evidence="3 4">
    <name type="scientific">Neurospora tetraspora</name>
    <dbReference type="NCBI Taxonomy" id="94610"/>
    <lineage>
        <taxon>Eukaryota</taxon>
        <taxon>Fungi</taxon>
        <taxon>Dikarya</taxon>
        <taxon>Ascomycota</taxon>
        <taxon>Pezizomycotina</taxon>
        <taxon>Sordariomycetes</taxon>
        <taxon>Sordariomycetidae</taxon>
        <taxon>Sordariales</taxon>
        <taxon>Sordariaceae</taxon>
        <taxon>Neurospora</taxon>
    </lineage>
</organism>
<reference evidence="3" key="2">
    <citation type="submission" date="2023-06" db="EMBL/GenBank/DDBJ databases">
        <authorList>
            <consortium name="Lawrence Berkeley National Laboratory"/>
            <person name="Haridas S."/>
            <person name="Hensen N."/>
            <person name="Bonometti L."/>
            <person name="Westerberg I."/>
            <person name="Brannstrom I.O."/>
            <person name="Guillou S."/>
            <person name="Cros-Aarteil S."/>
            <person name="Calhoun S."/>
            <person name="Kuo A."/>
            <person name="Mondo S."/>
            <person name="Pangilinan J."/>
            <person name="Riley R."/>
            <person name="Labutti K."/>
            <person name="Andreopoulos B."/>
            <person name="Lipzen A."/>
            <person name="Chen C."/>
            <person name="Yanf M."/>
            <person name="Daum C."/>
            <person name="Ng V."/>
            <person name="Clum A."/>
            <person name="Steindorff A."/>
            <person name="Ohm R."/>
            <person name="Martin F."/>
            <person name="Silar P."/>
            <person name="Natvig D."/>
            <person name="Lalanne C."/>
            <person name="Gautier V."/>
            <person name="Ament-Velasquez S.L."/>
            <person name="Kruys A."/>
            <person name="Hutchinson M.I."/>
            <person name="Powell A.J."/>
            <person name="Barry K."/>
            <person name="Miller A.N."/>
            <person name="Grigoriev I.V."/>
            <person name="Debuchy R."/>
            <person name="Gladieux P."/>
            <person name="Thoren M.H."/>
            <person name="Johannesson H."/>
        </authorList>
    </citation>
    <scope>NUCLEOTIDE SEQUENCE</scope>
    <source>
        <strain evidence="3">CBS 560.94</strain>
    </source>
</reference>
<evidence type="ECO:0000313" key="4">
    <source>
        <dbReference type="Proteomes" id="UP001278500"/>
    </source>
</evidence>
<keyword evidence="4" id="KW-1185">Reference proteome</keyword>
<dbReference type="AlphaFoldDB" id="A0AAE0JCL1"/>
<protein>
    <submittedName>
        <fullName evidence="3">TB2/DP1, HVA22 family-domain-containing protein</fullName>
    </submittedName>
</protein>
<comment type="caution">
    <text evidence="3">The sequence shown here is derived from an EMBL/GenBank/DDBJ whole genome shotgun (WGS) entry which is preliminary data.</text>
</comment>
<evidence type="ECO:0000256" key="2">
    <source>
        <dbReference type="SAM" id="Phobius"/>
    </source>
</evidence>
<gene>
    <name evidence="3" type="ORF">B0H65DRAFT_549895</name>
</gene>
<feature type="compositionally biased region" description="Basic and acidic residues" evidence="1">
    <location>
        <begin position="342"/>
        <end position="353"/>
    </location>
</feature>
<feature type="transmembrane region" description="Helical" evidence="2">
    <location>
        <begin position="51"/>
        <end position="70"/>
    </location>
</feature>
<feature type="compositionally biased region" description="Low complexity" evidence="1">
    <location>
        <begin position="317"/>
        <end position="327"/>
    </location>
</feature>
<evidence type="ECO:0000313" key="3">
    <source>
        <dbReference type="EMBL" id="KAK3342707.1"/>
    </source>
</evidence>
<dbReference type="Proteomes" id="UP001278500">
    <property type="component" value="Unassembled WGS sequence"/>
</dbReference>
<proteinExistence type="predicted"/>
<dbReference type="GeneID" id="87866849"/>
<feature type="transmembrane region" description="Helical" evidence="2">
    <location>
        <begin position="20"/>
        <end position="39"/>
    </location>
</feature>
<accession>A0AAE0JCL1</accession>
<dbReference type="RefSeq" id="XP_062680500.1">
    <property type="nucleotide sequence ID" value="XM_062829695.1"/>
</dbReference>
<feature type="region of interest" description="Disordered" evidence="1">
    <location>
        <begin position="222"/>
        <end position="248"/>
    </location>
</feature>
<dbReference type="PANTHER" id="PTHR12300">
    <property type="entry name" value="HVA22-LIKE PROTEINS"/>
    <property type="match status" value="1"/>
</dbReference>
<feature type="compositionally biased region" description="Polar residues" evidence="1">
    <location>
        <begin position="283"/>
        <end position="292"/>
    </location>
</feature>
<keyword evidence="2" id="KW-0812">Transmembrane</keyword>
<name>A0AAE0JCL1_9PEZI</name>
<dbReference type="EMBL" id="JAUEPP010000005">
    <property type="protein sequence ID" value="KAK3342707.1"/>
    <property type="molecule type" value="Genomic_DNA"/>
</dbReference>
<reference evidence="3" key="1">
    <citation type="journal article" date="2023" name="Mol. Phylogenet. Evol.">
        <title>Genome-scale phylogeny and comparative genomics of the fungal order Sordariales.</title>
        <authorList>
            <person name="Hensen N."/>
            <person name="Bonometti L."/>
            <person name="Westerberg I."/>
            <person name="Brannstrom I.O."/>
            <person name="Guillou S."/>
            <person name="Cros-Aarteil S."/>
            <person name="Calhoun S."/>
            <person name="Haridas S."/>
            <person name="Kuo A."/>
            <person name="Mondo S."/>
            <person name="Pangilinan J."/>
            <person name="Riley R."/>
            <person name="LaButti K."/>
            <person name="Andreopoulos B."/>
            <person name="Lipzen A."/>
            <person name="Chen C."/>
            <person name="Yan M."/>
            <person name="Daum C."/>
            <person name="Ng V."/>
            <person name="Clum A."/>
            <person name="Steindorff A."/>
            <person name="Ohm R.A."/>
            <person name="Martin F."/>
            <person name="Silar P."/>
            <person name="Natvig D.O."/>
            <person name="Lalanne C."/>
            <person name="Gautier V."/>
            <person name="Ament-Velasquez S.L."/>
            <person name="Kruys A."/>
            <person name="Hutchinson M.I."/>
            <person name="Powell A.J."/>
            <person name="Barry K."/>
            <person name="Miller A.N."/>
            <person name="Grigoriev I.V."/>
            <person name="Debuchy R."/>
            <person name="Gladieux P."/>
            <person name="Hiltunen Thoren M."/>
            <person name="Johannesson H."/>
        </authorList>
    </citation>
    <scope>NUCLEOTIDE SEQUENCE</scope>
    <source>
        <strain evidence="3">CBS 560.94</strain>
    </source>
</reference>
<keyword evidence="2" id="KW-1133">Transmembrane helix</keyword>
<evidence type="ECO:0000256" key="1">
    <source>
        <dbReference type="SAM" id="MobiDB-lite"/>
    </source>
</evidence>